<sequence length="576" mass="61332">MKVSAALPPAAAGPAVGCLFETLPFGAFIGAVLGGAITSLASRLWSKRHLSNATVTHADTPAHRALMDACPHFSEPYDAVDVLRNRHACTIVASLLRENLPIEYQREVLRMPDGGHVTLDWPIAVPQYPGEDDVKNTMASLGAVVVNDDARQRAEERTAKRERERMDDIIAQLQYGASAKTKNGRFESVGGAGDSASSPDGVPGVIGVAGGGGAGGCGSGGTGCDVDFDALTPPFRRAIPDQGRTVTRKRLAEHWRTIPDDAPVLILMSGIAGGSHDKYLKHFMRRAARCGYRCVAFNCRGTANSPLTTPQFYSASFTGDVRAVVDEIHGRWPEAKLFAVGWSLGANILTNFLGEEGESAKLHGAVAMCNPFDLNACDEALQNGFFGTVYSRAMAKNMRALFAPHEHLFQGLPNYDNALVANAKTVRDFDEAVTRVTFGFDSVDAYYDASSSKLAIENVSIPLLVVQAKDDPIAVSDAVPREVIEKKTTPGCVVLVETESGGHLGWTAGSEAPFGSPWPDVGAMQFFEACRRGVGATIGNQSDGQSAGRVDEADADAEVERRAEVEADVAVEAPAR</sequence>
<evidence type="ECO:0000259" key="3">
    <source>
        <dbReference type="Pfam" id="PF00561"/>
    </source>
</evidence>
<proteinExistence type="inferred from homology"/>
<dbReference type="Gene3D" id="3.40.50.1820">
    <property type="entry name" value="alpha/beta hydrolase"/>
    <property type="match status" value="1"/>
</dbReference>
<dbReference type="GO" id="GO:0034338">
    <property type="term" value="F:short-chain carboxylesterase activity"/>
    <property type="evidence" value="ECO:0007669"/>
    <property type="project" value="TreeGrafter"/>
</dbReference>
<protein>
    <recommendedName>
        <fullName evidence="3">AB hydrolase-1 domain-containing protein</fullName>
    </recommendedName>
</protein>
<dbReference type="InterPro" id="IPR050960">
    <property type="entry name" value="AB_hydrolase_4_sf"/>
</dbReference>
<dbReference type="SUPFAM" id="SSF53474">
    <property type="entry name" value="alpha/beta-Hydrolases"/>
    <property type="match status" value="1"/>
</dbReference>
<accession>A0A7S0PP46</accession>
<dbReference type="AlphaFoldDB" id="A0A7S0PP46"/>
<feature type="region of interest" description="Disordered" evidence="2">
    <location>
        <begin position="538"/>
        <end position="576"/>
    </location>
</feature>
<gene>
    <name evidence="4" type="ORF">MSP1404_LOCUS6357</name>
</gene>
<organism evidence="4">
    <name type="scientific">Micromonas pusilla</name>
    <name type="common">Picoplanktonic green alga</name>
    <name type="synonym">Chromulina pusilla</name>
    <dbReference type="NCBI Taxonomy" id="38833"/>
    <lineage>
        <taxon>Eukaryota</taxon>
        <taxon>Viridiplantae</taxon>
        <taxon>Chlorophyta</taxon>
        <taxon>Mamiellophyceae</taxon>
        <taxon>Mamiellales</taxon>
        <taxon>Mamiellaceae</taxon>
        <taxon>Micromonas</taxon>
    </lineage>
</organism>
<dbReference type="EMBL" id="HBEV01008297">
    <property type="protein sequence ID" value="CAD8588194.1"/>
    <property type="molecule type" value="Transcribed_RNA"/>
</dbReference>
<name>A0A7S0PP46_MICPS</name>
<dbReference type="PANTHER" id="PTHR10794:SF84">
    <property type="entry name" value="ESTERASE_LIPASE_THIOESTERASE FAMILY PROTEIN"/>
    <property type="match status" value="1"/>
</dbReference>
<dbReference type="Pfam" id="PF00561">
    <property type="entry name" value="Abhydrolase_1"/>
    <property type="match status" value="1"/>
</dbReference>
<evidence type="ECO:0000313" key="4">
    <source>
        <dbReference type="EMBL" id="CAD8588194.1"/>
    </source>
</evidence>
<reference evidence="4" key="1">
    <citation type="submission" date="2021-01" db="EMBL/GenBank/DDBJ databases">
        <authorList>
            <person name="Corre E."/>
            <person name="Pelletier E."/>
            <person name="Niang G."/>
            <person name="Scheremetjew M."/>
            <person name="Finn R."/>
            <person name="Kale V."/>
            <person name="Holt S."/>
            <person name="Cochrane G."/>
            <person name="Meng A."/>
            <person name="Brown T."/>
            <person name="Cohen L."/>
        </authorList>
    </citation>
    <scope>NUCLEOTIDE SEQUENCE</scope>
    <source>
        <strain evidence="4">CCMP494</strain>
    </source>
</reference>
<evidence type="ECO:0000256" key="1">
    <source>
        <dbReference type="ARBA" id="ARBA00010884"/>
    </source>
</evidence>
<dbReference type="PANTHER" id="PTHR10794">
    <property type="entry name" value="ABHYDROLASE DOMAIN-CONTAINING PROTEIN"/>
    <property type="match status" value="1"/>
</dbReference>
<evidence type="ECO:0000256" key="2">
    <source>
        <dbReference type="SAM" id="MobiDB-lite"/>
    </source>
</evidence>
<dbReference type="InterPro" id="IPR029058">
    <property type="entry name" value="AB_hydrolase_fold"/>
</dbReference>
<feature type="domain" description="AB hydrolase-1" evidence="3">
    <location>
        <begin position="263"/>
        <end position="502"/>
    </location>
</feature>
<dbReference type="GO" id="GO:0047372">
    <property type="term" value="F:monoacylglycerol lipase activity"/>
    <property type="evidence" value="ECO:0007669"/>
    <property type="project" value="TreeGrafter"/>
</dbReference>
<comment type="similarity">
    <text evidence="1">Belongs to the AB hydrolase superfamily. AB hydrolase 4 family.</text>
</comment>
<dbReference type="InterPro" id="IPR000073">
    <property type="entry name" value="AB_hydrolase_1"/>
</dbReference>